<dbReference type="Pfam" id="PF11967">
    <property type="entry name" value="RecO_N"/>
    <property type="match status" value="1"/>
</dbReference>
<dbReference type="SUPFAM" id="SSF57863">
    <property type="entry name" value="ArfGap/RecO-like zinc finger"/>
    <property type="match status" value="1"/>
</dbReference>
<dbReference type="Proteomes" id="UP000318834">
    <property type="component" value="Unassembled WGS sequence"/>
</dbReference>
<keyword evidence="5 7" id="KW-0234">DNA repair</keyword>
<evidence type="ECO:0000256" key="5">
    <source>
        <dbReference type="ARBA" id="ARBA00023204"/>
    </source>
</evidence>
<evidence type="ECO:0000313" key="11">
    <source>
        <dbReference type="Proteomes" id="UP000318834"/>
    </source>
</evidence>
<dbReference type="GO" id="GO:0006310">
    <property type="term" value="P:DNA recombination"/>
    <property type="evidence" value="ECO:0007669"/>
    <property type="project" value="UniProtKB-UniRule"/>
</dbReference>
<comment type="function">
    <text evidence="7">Involved in DNA repair and RecF pathway recombination.</text>
</comment>
<evidence type="ECO:0000256" key="3">
    <source>
        <dbReference type="ARBA" id="ARBA00022763"/>
    </source>
</evidence>
<organism evidence="10 11">
    <name type="scientific">Candidatus Segetimicrobium genomatis</name>
    <dbReference type="NCBI Taxonomy" id="2569760"/>
    <lineage>
        <taxon>Bacteria</taxon>
        <taxon>Bacillati</taxon>
        <taxon>Candidatus Sysuimicrobiota</taxon>
        <taxon>Candidatus Sysuimicrobiia</taxon>
        <taxon>Candidatus Sysuimicrobiales</taxon>
        <taxon>Candidatus Segetimicrobiaceae</taxon>
        <taxon>Candidatus Segetimicrobium</taxon>
    </lineage>
</organism>
<dbReference type="Pfam" id="PF02565">
    <property type="entry name" value="RecO_C"/>
    <property type="match status" value="1"/>
</dbReference>
<protein>
    <recommendedName>
        <fullName evidence="2 7">DNA repair protein RecO</fullName>
    </recommendedName>
    <alternativeName>
        <fullName evidence="6 7">Recombination protein O</fullName>
    </alternativeName>
</protein>
<evidence type="ECO:0000256" key="8">
    <source>
        <dbReference type="SAM" id="MobiDB-lite"/>
    </source>
</evidence>
<dbReference type="PANTHER" id="PTHR33991">
    <property type="entry name" value="DNA REPAIR PROTEIN RECO"/>
    <property type="match status" value="1"/>
</dbReference>
<evidence type="ECO:0000256" key="4">
    <source>
        <dbReference type="ARBA" id="ARBA00023172"/>
    </source>
</evidence>
<proteinExistence type="inferred from homology"/>
<dbReference type="InterPro" id="IPR037278">
    <property type="entry name" value="ARFGAP/RecO"/>
</dbReference>
<evidence type="ECO:0000256" key="6">
    <source>
        <dbReference type="ARBA" id="ARBA00033409"/>
    </source>
</evidence>
<evidence type="ECO:0000259" key="9">
    <source>
        <dbReference type="Pfam" id="PF11967"/>
    </source>
</evidence>
<dbReference type="GO" id="GO:0043590">
    <property type="term" value="C:bacterial nucleoid"/>
    <property type="evidence" value="ECO:0007669"/>
    <property type="project" value="TreeGrafter"/>
</dbReference>
<feature type="compositionally biased region" description="Low complexity" evidence="8">
    <location>
        <begin position="239"/>
        <end position="251"/>
    </location>
</feature>
<reference evidence="10 11" key="1">
    <citation type="journal article" date="2019" name="Nat. Microbiol.">
        <title>Mediterranean grassland soil C-N compound turnover is dependent on rainfall and depth, and is mediated by genomically divergent microorganisms.</title>
        <authorList>
            <person name="Diamond S."/>
            <person name="Andeer P.F."/>
            <person name="Li Z."/>
            <person name="Crits-Christoph A."/>
            <person name="Burstein D."/>
            <person name="Anantharaman K."/>
            <person name="Lane K.R."/>
            <person name="Thomas B.C."/>
            <person name="Pan C."/>
            <person name="Northen T.R."/>
            <person name="Banfield J.F."/>
        </authorList>
    </citation>
    <scope>NUCLEOTIDE SEQUENCE [LARGE SCALE GENOMIC DNA]</scope>
    <source>
        <strain evidence="10">NP_8</strain>
    </source>
</reference>
<gene>
    <name evidence="7 10" type="primary">recO</name>
    <name evidence="10" type="ORF">E6H05_02430</name>
</gene>
<keyword evidence="4 7" id="KW-0233">DNA recombination</keyword>
<evidence type="ECO:0000256" key="1">
    <source>
        <dbReference type="ARBA" id="ARBA00007452"/>
    </source>
</evidence>
<dbReference type="Gene3D" id="2.40.50.140">
    <property type="entry name" value="Nucleic acid-binding proteins"/>
    <property type="match status" value="1"/>
</dbReference>
<evidence type="ECO:0000256" key="2">
    <source>
        <dbReference type="ARBA" id="ARBA00021310"/>
    </source>
</evidence>
<dbReference type="GO" id="GO:0006302">
    <property type="term" value="P:double-strand break repair"/>
    <property type="evidence" value="ECO:0007669"/>
    <property type="project" value="TreeGrafter"/>
</dbReference>
<comment type="similarity">
    <text evidence="1 7">Belongs to the RecO family.</text>
</comment>
<dbReference type="Gene3D" id="1.20.1440.120">
    <property type="entry name" value="Recombination protein O, C-terminal domain"/>
    <property type="match status" value="1"/>
</dbReference>
<evidence type="ECO:0000256" key="7">
    <source>
        <dbReference type="HAMAP-Rule" id="MF_00201"/>
    </source>
</evidence>
<dbReference type="HAMAP" id="MF_00201">
    <property type="entry name" value="RecO"/>
    <property type="match status" value="1"/>
</dbReference>
<sequence>MPVYKAEGIVIRRGNLGEADRLVTLLCRDQGKVTAAAKGARKPKSRFAGRLELFSHVRVLLAVGRTLDVVSQVEVAAAFAALRENLDRLAYAALAVELADRATADREPAPDLFRALRTALDLMQTGDPQMIALWFAAQLLVHSGYAPTTDRCQVCGRSVRSGAAFSYALGGVLCGTDQHRDPDAVIASAGALRAIGYLLHVQPEALARLVQVGGLLQGYAEYRLETKLKSPLVIQKLLKTGTPTPTTSARGGARERGNGGTRTR</sequence>
<name>A0A537IZZ2_9BACT</name>
<dbReference type="InterPro" id="IPR003717">
    <property type="entry name" value="RecO"/>
</dbReference>
<feature type="region of interest" description="Disordered" evidence="8">
    <location>
        <begin position="239"/>
        <end position="264"/>
    </location>
</feature>
<accession>A0A537IZZ2</accession>
<keyword evidence="3 7" id="KW-0227">DNA damage</keyword>
<dbReference type="PANTHER" id="PTHR33991:SF1">
    <property type="entry name" value="DNA REPAIR PROTEIN RECO"/>
    <property type="match status" value="1"/>
</dbReference>
<dbReference type="NCBIfam" id="TIGR00613">
    <property type="entry name" value="reco"/>
    <property type="match status" value="1"/>
</dbReference>
<comment type="caution">
    <text evidence="10">The sequence shown here is derived from an EMBL/GenBank/DDBJ whole genome shotgun (WGS) entry which is preliminary data.</text>
</comment>
<dbReference type="EMBL" id="VBAP01000009">
    <property type="protein sequence ID" value="TMI76879.1"/>
    <property type="molecule type" value="Genomic_DNA"/>
</dbReference>
<dbReference type="InterPro" id="IPR012340">
    <property type="entry name" value="NA-bd_OB-fold"/>
</dbReference>
<dbReference type="SUPFAM" id="SSF50249">
    <property type="entry name" value="Nucleic acid-binding proteins"/>
    <property type="match status" value="1"/>
</dbReference>
<dbReference type="InterPro" id="IPR022572">
    <property type="entry name" value="DNA_rep/recomb_RecO_N"/>
</dbReference>
<feature type="domain" description="DNA replication/recombination mediator RecO N-terminal" evidence="9">
    <location>
        <begin position="1"/>
        <end position="79"/>
    </location>
</feature>
<dbReference type="InterPro" id="IPR042242">
    <property type="entry name" value="RecO_C"/>
</dbReference>
<evidence type="ECO:0000313" key="10">
    <source>
        <dbReference type="EMBL" id="TMI76879.1"/>
    </source>
</evidence>
<dbReference type="AlphaFoldDB" id="A0A537IZZ2"/>